<dbReference type="AlphaFoldDB" id="A0A562VC22"/>
<keyword evidence="3" id="KW-1185">Reference proteome</keyword>
<accession>A0A562VC22</accession>
<evidence type="ECO:0000313" key="2">
    <source>
        <dbReference type="EMBL" id="TWJ15361.1"/>
    </source>
</evidence>
<dbReference type="GO" id="GO:0031419">
    <property type="term" value="F:cobalamin binding"/>
    <property type="evidence" value="ECO:0007669"/>
    <property type="project" value="InterPro"/>
</dbReference>
<gene>
    <name evidence="2" type="ORF">LX16_1062</name>
</gene>
<feature type="domain" description="B12-binding" evidence="1">
    <location>
        <begin position="13"/>
        <end position="148"/>
    </location>
</feature>
<reference evidence="2 3" key="1">
    <citation type="journal article" date="2013" name="Stand. Genomic Sci.">
        <title>Genomic Encyclopedia of Type Strains, Phase I: The one thousand microbial genomes (KMG-I) project.</title>
        <authorList>
            <person name="Kyrpides N.C."/>
            <person name="Woyke T."/>
            <person name="Eisen J.A."/>
            <person name="Garrity G."/>
            <person name="Lilburn T.G."/>
            <person name="Beck B.J."/>
            <person name="Whitman W.B."/>
            <person name="Hugenholtz P."/>
            <person name="Klenk H.P."/>
        </authorList>
    </citation>
    <scope>NUCLEOTIDE SEQUENCE [LARGE SCALE GENOMIC DNA]</scope>
    <source>
        <strain evidence="2 3">DSM 45044</strain>
    </source>
</reference>
<protein>
    <submittedName>
        <fullName evidence="2">Methylaspartate mutase sigma subunit</fullName>
    </submittedName>
</protein>
<evidence type="ECO:0000313" key="3">
    <source>
        <dbReference type="Proteomes" id="UP000321617"/>
    </source>
</evidence>
<dbReference type="EMBL" id="VLLL01000005">
    <property type="protein sequence ID" value="TWJ15361.1"/>
    <property type="molecule type" value="Genomic_DNA"/>
</dbReference>
<dbReference type="SUPFAM" id="SSF52242">
    <property type="entry name" value="Cobalamin (vitamin B12)-binding domain"/>
    <property type="match status" value="1"/>
</dbReference>
<dbReference type="Gene3D" id="3.40.50.280">
    <property type="entry name" value="Cobalamin-binding domain"/>
    <property type="match status" value="1"/>
</dbReference>
<dbReference type="Pfam" id="PF02310">
    <property type="entry name" value="B12-binding"/>
    <property type="match status" value="1"/>
</dbReference>
<dbReference type="RefSeq" id="WP_147133911.1">
    <property type="nucleotide sequence ID" value="NZ_BAABIJ010000001.1"/>
</dbReference>
<dbReference type="Proteomes" id="UP000321617">
    <property type="component" value="Unassembled WGS sequence"/>
</dbReference>
<dbReference type="InterPro" id="IPR006158">
    <property type="entry name" value="Cobalamin-bd"/>
</dbReference>
<dbReference type="PROSITE" id="PS51332">
    <property type="entry name" value="B12_BINDING"/>
    <property type="match status" value="1"/>
</dbReference>
<comment type="caution">
    <text evidence="2">The sequence shown here is derived from an EMBL/GenBank/DDBJ whole genome shotgun (WGS) entry which is preliminary data.</text>
</comment>
<proteinExistence type="predicted"/>
<name>A0A562VC22_9ACTN</name>
<organism evidence="2 3">
    <name type="scientific">Stackebrandtia albiflava</name>
    <dbReference type="NCBI Taxonomy" id="406432"/>
    <lineage>
        <taxon>Bacteria</taxon>
        <taxon>Bacillati</taxon>
        <taxon>Actinomycetota</taxon>
        <taxon>Actinomycetes</taxon>
        <taxon>Glycomycetales</taxon>
        <taxon>Glycomycetaceae</taxon>
        <taxon>Stackebrandtia</taxon>
    </lineage>
</organism>
<dbReference type="OrthoDB" id="8482131at2"/>
<dbReference type="GO" id="GO:0046872">
    <property type="term" value="F:metal ion binding"/>
    <property type="evidence" value="ECO:0007669"/>
    <property type="project" value="InterPro"/>
</dbReference>
<evidence type="ECO:0000259" key="1">
    <source>
        <dbReference type="PROSITE" id="PS51332"/>
    </source>
</evidence>
<dbReference type="InterPro" id="IPR036724">
    <property type="entry name" value="Cobalamin-bd_sf"/>
</dbReference>
<sequence length="153" mass="16317">MSHIQPSTPEGPAPHAILSSIPSDSHTWNLLFMQLLLSEQNWSVTNLGPCVPVEVLRDEAVARQPRLIVISTVNGHGCQDGVRLARTLRAVPALATVPMVLGGKLDVDGSKAATMTGELRDAGFDEVFVGGSAVTDFLGYLRRMAPATATERT</sequence>